<feature type="compositionally biased region" description="Polar residues" evidence="3">
    <location>
        <begin position="249"/>
        <end position="258"/>
    </location>
</feature>
<evidence type="ECO:0000313" key="5">
    <source>
        <dbReference type="Proteomes" id="UP000717696"/>
    </source>
</evidence>
<feature type="compositionally biased region" description="Basic and acidic residues" evidence="3">
    <location>
        <begin position="538"/>
        <end position="571"/>
    </location>
</feature>
<sequence>MSAEDITDEYITYESRLASFHRSVKKRASGANGRGTKNLTWPHRNIAPASLAHAGFFYNPSPANPDNATCFLCHKGLDGWEAGDDPLLEHLKHSPDCGWAIVAAIEAELGDHAKEDPSQPYMKEARKATFAGRWPHDSKKAWKCKTKQLVDAGWKYTPTSDSDDMATCVYCQLALDGWEPADKPLDEHYNRSPDCPFFTLLEQTQGAKKASRSKAGRASKASRLSVQSVATVTSEAPSANESMALEDSVLTTASTQGGKKSKARKTATGKGRKTKAKKEEPVEEREAEIEEEAPASPKPTRGKKRASTAMDDSIMTAAEAPAPKKRATAKRTEDSSVLEPADDTEMMDAPAPKKTGPRKGQASATRPREASTASETSVASAASVESIPGAFPDFPDDDEIERQLEADLERPLSEEDEITLDSDSERMKQSKGSRSSKTEVELVQQSTDYAMFNPTFADPDEDEVEDELRALEAEMEVKEVYVEEVHVEEVVEEPEVEEPQVEERQPSPEPQELNIPKKGRKAGTRKASKQTKAKKVKATPEHIEKEVEEEKAVPELRQETEEVEEQVHEDSLASTGTVVKNSAAARLSTGKRGRGRPSKASLASRESTGAVDFIQPSVDSSVHTLAEPVAEPPAKRGRGRPSKASLASRASLDGDASQHTEPAPKRGRGRPPKKSLEARQSLELAESQKPPEAEAVKEDVETPSAQRVEMARAPVVSFEEPQSFPIAQSLASSPPRSTRHLANPPSTPGRVISPAPSARQAAISPSQSPQSSDAENQPPSSKPAASAKRVALAPVPATPSRASPSKRNMIAGLRSTAPWTELDVEALLGSPLPHGDKENSADQLLKQGKALTSPEKQMTVEEWILHNAGEAEKKLKQECEAMVSRFESEGSKAMHVLEGLVVE</sequence>
<feature type="region of interest" description="Disordered" evidence="3">
    <location>
        <begin position="488"/>
        <end position="714"/>
    </location>
</feature>
<dbReference type="PRINTS" id="PR00929">
    <property type="entry name" value="ATHOOK"/>
</dbReference>
<feature type="compositionally biased region" description="Acidic residues" evidence="3">
    <location>
        <begin position="281"/>
        <end position="293"/>
    </location>
</feature>
<name>A0A9P9F1L8_9HYPO</name>
<dbReference type="OrthoDB" id="2196114at2759"/>
<feature type="compositionally biased region" description="Low complexity" evidence="3">
    <location>
        <begin position="370"/>
        <end position="386"/>
    </location>
</feature>
<dbReference type="Gene3D" id="1.10.1170.10">
    <property type="entry name" value="Inhibitor Of Apoptosis Protein (2mihbC-IAP-1), Chain A"/>
    <property type="match status" value="2"/>
</dbReference>
<organism evidence="4 5">
    <name type="scientific">Dactylonectria estremocensis</name>
    <dbReference type="NCBI Taxonomy" id="1079267"/>
    <lineage>
        <taxon>Eukaryota</taxon>
        <taxon>Fungi</taxon>
        <taxon>Dikarya</taxon>
        <taxon>Ascomycota</taxon>
        <taxon>Pezizomycotina</taxon>
        <taxon>Sordariomycetes</taxon>
        <taxon>Hypocreomycetidae</taxon>
        <taxon>Hypocreales</taxon>
        <taxon>Nectriaceae</taxon>
        <taxon>Dactylonectria</taxon>
    </lineage>
</organism>
<dbReference type="InterPro" id="IPR001370">
    <property type="entry name" value="BIR_rpt"/>
</dbReference>
<keyword evidence="5" id="KW-1185">Reference proteome</keyword>
<dbReference type="GO" id="GO:0046872">
    <property type="term" value="F:metal ion binding"/>
    <property type="evidence" value="ECO:0007669"/>
    <property type="project" value="UniProtKB-KW"/>
</dbReference>
<evidence type="ECO:0000256" key="3">
    <source>
        <dbReference type="SAM" id="MobiDB-lite"/>
    </source>
</evidence>
<proteinExistence type="predicted"/>
<accession>A0A9P9F1L8</accession>
<reference evidence="4" key="1">
    <citation type="journal article" date="2021" name="Nat. Commun.">
        <title>Genetic determinants of endophytism in the Arabidopsis root mycobiome.</title>
        <authorList>
            <person name="Mesny F."/>
            <person name="Miyauchi S."/>
            <person name="Thiergart T."/>
            <person name="Pickel B."/>
            <person name="Atanasova L."/>
            <person name="Karlsson M."/>
            <person name="Huettel B."/>
            <person name="Barry K.W."/>
            <person name="Haridas S."/>
            <person name="Chen C."/>
            <person name="Bauer D."/>
            <person name="Andreopoulos W."/>
            <person name="Pangilinan J."/>
            <person name="LaButti K."/>
            <person name="Riley R."/>
            <person name="Lipzen A."/>
            <person name="Clum A."/>
            <person name="Drula E."/>
            <person name="Henrissat B."/>
            <person name="Kohler A."/>
            <person name="Grigoriev I.V."/>
            <person name="Martin F.M."/>
            <person name="Hacquard S."/>
        </authorList>
    </citation>
    <scope>NUCLEOTIDE SEQUENCE</scope>
    <source>
        <strain evidence="4">MPI-CAGE-AT-0021</strain>
    </source>
</reference>
<evidence type="ECO:0008006" key="6">
    <source>
        <dbReference type="Google" id="ProtNLM"/>
    </source>
</evidence>
<feature type="region of interest" description="Disordered" evidence="3">
    <location>
        <begin position="208"/>
        <end position="441"/>
    </location>
</feature>
<dbReference type="PANTHER" id="PTHR46771">
    <property type="entry name" value="DETERIN"/>
    <property type="match status" value="1"/>
</dbReference>
<dbReference type="GO" id="GO:0003677">
    <property type="term" value="F:DNA binding"/>
    <property type="evidence" value="ECO:0007669"/>
    <property type="project" value="InterPro"/>
</dbReference>
<feature type="compositionally biased region" description="Polar residues" evidence="3">
    <location>
        <begin position="224"/>
        <end position="241"/>
    </location>
</feature>
<gene>
    <name evidence="4" type="ORF">B0J13DRAFT_673863</name>
</gene>
<feature type="compositionally biased region" description="Basic and acidic residues" evidence="3">
    <location>
        <begin position="689"/>
        <end position="700"/>
    </location>
</feature>
<feature type="compositionally biased region" description="Low complexity" evidence="3">
    <location>
        <begin position="753"/>
        <end position="772"/>
    </location>
</feature>
<dbReference type="SMART" id="SM00238">
    <property type="entry name" value="BIR"/>
    <property type="match status" value="2"/>
</dbReference>
<evidence type="ECO:0000313" key="4">
    <source>
        <dbReference type="EMBL" id="KAH7150134.1"/>
    </source>
</evidence>
<evidence type="ECO:0000256" key="1">
    <source>
        <dbReference type="ARBA" id="ARBA00022723"/>
    </source>
</evidence>
<keyword evidence="2" id="KW-0862">Zinc</keyword>
<feature type="compositionally biased region" description="Basic residues" evidence="3">
    <location>
        <begin position="517"/>
        <end position="537"/>
    </location>
</feature>
<keyword evidence="1" id="KW-0479">Metal-binding</keyword>
<protein>
    <recommendedName>
        <fullName evidence="6">Protein bir1</fullName>
    </recommendedName>
</protein>
<dbReference type="CDD" id="cd00022">
    <property type="entry name" value="BIR"/>
    <property type="match status" value="2"/>
</dbReference>
<dbReference type="Proteomes" id="UP000717696">
    <property type="component" value="Unassembled WGS sequence"/>
</dbReference>
<evidence type="ECO:0000256" key="2">
    <source>
        <dbReference type="ARBA" id="ARBA00022833"/>
    </source>
</evidence>
<feature type="compositionally biased region" description="Basic residues" evidence="3">
    <location>
        <begin position="259"/>
        <end position="276"/>
    </location>
</feature>
<comment type="caution">
    <text evidence="4">The sequence shown here is derived from an EMBL/GenBank/DDBJ whole genome shotgun (WGS) entry which is preliminary data.</text>
</comment>
<dbReference type="PROSITE" id="PS50143">
    <property type="entry name" value="BIR_REPEAT_2"/>
    <property type="match status" value="2"/>
</dbReference>
<dbReference type="Pfam" id="PF02178">
    <property type="entry name" value="AT_hook"/>
    <property type="match status" value="3"/>
</dbReference>
<dbReference type="AlphaFoldDB" id="A0A9P9F1L8"/>
<dbReference type="SMART" id="SM00384">
    <property type="entry name" value="AT_hook"/>
    <property type="match status" value="3"/>
</dbReference>
<feature type="compositionally biased region" description="Polar residues" evidence="3">
    <location>
        <begin position="726"/>
        <end position="736"/>
    </location>
</feature>
<dbReference type="SUPFAM" id="SSF57924">
    <property type="entry name" value="Inhibitor of apoptosis (IAP) repeat"/>
    <property type="match status" value="2"/>
</dbReference>
<dbReference type="Pfam" id="PF00653">
    <property type="entry name" value="BIR"/>
    <property type="match status" value="2"/>
</dbReference>
<dbReference type="InterPro" id="IPR017956">
    <property type="entry name" value="AT_hook_DNA-bd_motif"/>
</dbReference>
<dbReference type="InterPro" id="IPR051190">
    <property type="entry name" value="Baculoviral_IAP"/>
</dbReference>
<dbReference type="PANTHER" id="PTHR46771:SF5">
    <property type="entry name" value="DETERIN"/>
    <property type="match status" value="1"/>
</dbReference>
<dbReference type="EMBL" id="JAGMUU010000006">
    <property type="protein sequence ID" value="KAH7150134.1"/>
    <property type="molecule type" value="Genomic_DNA"/>
</dbReference>
<feature type="compositionally biased region" description="Acidic residues" evidence="3">
    <location>
        <begin position="490"/>
        <end position="500"/>
    </location>
</feature>
<feature type="compositionally biased region" description="Basic and acidic residues" evidence="3">
    <location>
        <begin position="401"/>
        <end position="413"/>
    </location>
</feature>
<feature type="region of interest" description="Disordered" evidence="3">
    <location>
        <begin position="726"/>
        <end position="808"/>
    </location>
</feature>